<dbReference type="Proteomes" id="UP001601444">
    <property type="component" value="Unassembled WGS sequence"/>
</dbReference>
<feature type="transmembrane region" description="Helical" evidence="1">
    <location>
        <begin position="54"/>
        <end position="76"/>
    </location>
</feature>
<comment type="caution">
    <text evidence="2">The sequence shown here is derived from an EMBL/GenBank/DDBJ whole genome shotgun (WGS) entry which is preliminary data.</text>
</comment>
<keyword evidence="3" id="KW-1185">Reference proteome</keyword>
<evidence type="ECO:0008006" key="4">
    <source>
        <dbReference type="Google" id="ProtNLM"/>
    </source>
</evidence>
<keyword evidence="1" id="KW-1133">Transmembrane helix</keyword>
<evidence type="ECO:0000313" key="3">
    <source>
        <dbReference type="Proteomes" id="UP001601444"/>
    </source>
</evidence>
<name>A0ABW6PMK8_9NOCA</name>
<proteinExistence type="predicted"/>
<reference evidence="2 3" key="1">
    <citation type="submission" date="2024-10" db="EMBL/GenBank/DDBJ databases">
        <title>The Natural Products Discovery Center: Release of the First 8490 Sequenced Strains for Exploring Actinobacteria Biosynthetic Diversity.</title>
        <authorList>
            <person name="Kalkreuter E."/>
            <person name="Kautsar S.A."/>
            <person name="Yang D."/>
            <person name="Bader C.D."/>
            <person name="Teijaro C.N."/>
            <person name="Fluegel L."/>
            <person name="Davis C.M."/>
            <person name="Simpson J.R."/>
            <person name="Lauterbach L."/>
            <person name="Steele A.D."/>
            <person name="Gui C."/>
            <person name="Meng S."/>
            <person name="Li G."/>
            <person name="Viehrig K."/>
            <person name="Ye F."/>
            <person name="Su P."/>
            <person name="Kiefer A.F."/>
            <person name="Nichols A."/>
            <person name="Cepeda A.J."/>
            <person name="Yan W."/>
            <person name="Fan B."/>
            <person name="Jiang Y."/>
            <person name="Adhikari A."/>
            <person name="Zheng C.-J."/>
            <person name="Schuster L."/>
            <person name="Cowan T.M."/>
            <person name="Smanski M.J."/>
            <person name="Chevrette M.G."/>
            <person name="De Carvalho L.P.S."/>
            <person name="Shen B."/>
        </authorList>
    </citation>
    <scope>NUCLEOTIDE SEQUENCE [LARGE SCALE GENOMIC DNA]</scope>
    <source>
        <strain evidence="2 3">NPDC004045</strain>
    </source>
</reference>
<dbReference type="RefSeq" id="WP_052313896.1">
    <property type="nucleotide sequence ID" value="NZ_JBIAMX010000006.1"/>
</dbReference>
<protein>
    <recommendedName>
        <fullName evidence="4">UsfY protein</fullName>
    </recommendedName>
</protein>
<accession>A0ABW6PMK8</accession>
<keyword evidence="1" id="KW-0472">Membrane</keyword>
<gene>
    <name evidence="2" type="ORF">ACFYTF_12455</name>
</gene>
<organism evidence="2 3">
    <name type="scientific">Nocardia thailandica</name>
    <dbReference type="NCBI Taxonomy" id="257275"/>
    <lineage>
        <taxon>Bacteria</taxon>
        <taxon>Bacillati</taxon>
        <taxon>Actinomycetota</taxon>
        <taxon>Actinomycetes</taxon>
        <taxon>Mycobacteriales</taxon>
        <taxon>Nocardiaceae</taxon>
        <taxon>Nocardia</taxon>
    </lineage>
</organism>
<dbReference type="EMBL" id="JBIAMX010000006">
    <property type="protein sequence ID" value="MFF0543637.1"/>
    <property type="molecule type" value="Genomic_DNA"/>
</dbReference>
<sequence length="117" mass="11951">MTGSTSSADRPAPWHAQAGDLLSDDYNVPGIIACALAVIALACTLTAAGTGHTGWALVAGVAFLVLVTAGIGALLFEHRREQRIELAYGRTGHLPGHRAAVGYSGRPSLPPEAPGPV</sequence>
<keyword evidence="1" id="KW-0812">Transmembrane</keyword>
<evidence type="ECO:0000313" key="2">
    <source>
        <dbReference type="EMBL" id="MFF0543637.1"/>
    </source>
</evidence>
<evidence type="ECO:0000256" key="1">
    <source>
        <dbReference type="SAM" id="Phobius"/>
    </source>
</evidence>
<feature type="transmembrane region" description="Helical" evidence="1">
    <location>
        <begin position="26"/>
        <end position="48"/>
    </location>
</feature>